<evidence type="ECO:0000259" key="1">
    <source>
        <dbReference type="Pfam" id="PF14033"/>
    </source>
</evidence>
<gene>
    <name evidence="2" type="ORF">OH76DRAFT_1479346</name>
</gene>
<proteinExistence type="predicted"/>
<accession>A0A371DP86</accession>
<dbReference type="EMBL" id="KZ857385">
    <property type="protein sequence ID" value="RDX54363.1"/>
    <property type="molecule type" value="Genomic_DNA"/>
</dbReference>
<name>A0A371DP86_9APHY</name>
<sequence>MSIRTRRRDSSTGRTLQVIVKLGDIVLTPDKSRCPDGSWHVEGMLKERDTSRAVTLFATLDVRMTSGALINRS</sequence>
<dbReference type="Proteomes" id="UP000256964">
    <property type="component" value="Unassembled WGS sequence"/>
</dbReference>
<dbReference type="InterPro" id="IPR049192">
    <property type="entry name" value="DUF4246_C"/>
</dbReference>
<keyword evidence="3" id="KW-1185">Reference proteome</keyword>
<protein>
    <recommendedName>
        <fullName evidence="1">DUF4246 domain-containing protein</fullName>
    </recommendedName>
</protein>
<reference evidence="2 3" key="1">
    <citation type="journal article" date="2018" name="Biotechnol. Biofuels">
        <title>Integrative visual omics of the white-rot fungus Polyporus brumalis exposes the biotechnological potential of its oxidative enzymes for delignifying raw plant biomass.</title>
        <authorList>
            <person name="Miyauchi S."/>
            <person name="Rancon A."/>
            <person name="Drula E."/>
            <person name="Hage H."/>
            <person name="Chaduli D."/>
            <person name="Favel A."/>
            <person name="Grisel S."/>
            <person name="Henrissat B."/>
            <person name="Herpoel-Gimbert I."/>
            <person name="Ruiz-Duenas F.J."/>
            <person name="Chevret D."/>
            <person name="Hainaut M."/>
            <person name="Lin J."/>
            <person name="Wang M."/>
            <person name="Pangilinan J."/>
            <person name="Lipzen A."/>
            <person name="Lesage-Meessen L."/>
            <person name="Navarro D."/>
            <person name="Riley R."/>
            <person name="Grigoriev I.V."/>
            <person name="Zhou S."/>
            <person name="Raouche S."/>
            <person name="Rosso M.N."/>
        </authorList>
    </citation>
    <scope>NUCLEOTIDE SEQUENCE [LARGE SCALE GENOMIC DNA]</scope>
    <source>
        <strain evidence="2 3">BRFM 1820</strain>
    </source>
</reference>
<dbReference type="Pfam" id="PF14033">
    <property type="entry name" value="DUF4246"/>
    <property type="match status" value="1"/>
</dbReference>
<feature type="domain" description="DUF4246" evidence="1">
    <location>
        <begin position="8"/>
        <end position="58"/>
    </location>
</feature>
<dbReference type="AlphaFoldDB" id="A0A371DP86"/>
<evidence type="ECO:0000313" key="2">
    <source>
        <dbReference type="EMBL" id="RDX54363.1"/>
    </source>
</evidence>
<evidence type="ECO:0000313" key="3">
    <source>
        <dbReference type="Proteomes" id="UP000256964"/>
    </source>
</evidence>
<organism evidence="2 3">
    <name type="scientific">Lentinus brumalis</name>
    <dbReference type="NCBI Taxonomy" id="2498619"/>
    <lineage>
        <taxon>Eukaryota</taxon>
        <taxon>Fungi</taxon>
        <taxon>Dikarya</taxon>
        <taxon>Basidiomycota</taxon>
        <taxon>Agaricomycotina</taxon>
        <taxon>Agaricomycetes</taxon>
        <taxon>Polyporales</taxon>
        <taxon>Polyporaceae</taxon>
        <taxon>Lentinus</taxon>
    </lineage>
</organism>
<dbReference type="OrthoDB" id="415532at2759"/>